<evidence type="ECO:0000256" key="6">
    <source>
        <dbReference type="ARBA" id="ARBA00022777"/>
    </source>
</evidence>
<dbReference type="InterPro" id="IPR036890">
    <property type="entry name" value="HATPase_C_sf"/>
</dbReference>
<keyword evidence="8" id="KW-0902">Two-component regulatory system</keyword>
<comment type="caution">
    <text evidence="11">The sequence shown here is derived from an EMBL/GenBank/DDBJ whole genome shotgun (WGS) entry which is preliminary data.</text>
</comment>
<dbReference type="PROSITE" id="PS50109">
    <property type="entry name" value="HIS_KIN"/>
    <property type="match status" value="1"/>
</dbReference>
<keyword evidence="9" id="KW-0175">Coiled coil</keyword>
<dbReference type="SMART" id="SM00387">
    <property type="entry name" value="HATPase_c"/>
    <property type="match status" value="1"/>
</dbReference>
<dbReference type="EC" id="2.7.13.3" evidence="2"/>
<accession>A0ABW5D9M1</accession>
<keyword evidence="6" id="KW-0418">Kinase</keyword>
<keyword evidence="7 11" id="KW-0067">ATP-binding</keyword>
<keyword evidence="5" id="KW-0547">Nucleotide-binding</keyword>
<name>A0ABW5D9M1_9BACT</name>
<evidence type="ECO:0000256" key="2">
    <source>
        <dbReference type="ARBA" id="ARBA00012438"/>
    </source>
</evidence>
<comment type="catalytic activity">
    <reaction evidence="1">
        <text>ATP + protein L-histidine = ADP + protein N-phospho-L-histidine.</text>
        <dbReference type="EC" id="2.7.13.3"/>
    </reaction>
</comment>
<dbReference type="SUPFAM" id="SSF55874">
    <property type="entry name" value="ATPase domain of HSP90 chaperone/DNA topoisomerase II/histidine kinase"/>
    <property type="match status" value="2"/>
</dbReference>
<evidence type="ECO:0000256" key="3">
    <source>
        <dbReference type="ARBA" id="ARBA00022553"/>
    </source>
</evidence>
<sequence>MSDKELLGKYPFDINARVTIQLGRESISSSVIAFSELVKNSYDADAEDVNITFSKEPTNGIITIEDNGNGMSLSVLLRRWLLIGTDNKRGDDLSRSKKRALTGAKGLGRLGIDRLCEKLILQTKTADMKDLLELHVDWGRFEEDGHSLSDIEHDLYRVSQNSENVNSFKFCESSVSGTRVILQGVKDEWNEELIDELAKELSLLVSPFGGVNDFKIRIHAFNKTIQTVDPSPILDGALWKLDAEIDAKGDVSASLYSKFFDEDIKMDPVPWAQWLKGRGSLPDCGPVKLSLYYLPQVPEVLERIDYTRKNFRGFMALNQGVRIYRDHFRVKPYGDPNSKGDWLNLAFRRISSPGGISQGGWKVAPNQLIGAVFIGRKENSLLEDQTNREGLQEGTAFSDLQAAVLKFVDFFEYEAHRSAEKRGIGQLKEELRKSAESSRNVAKQSIAEADKITKTLETKSGAEDRDKNINELKIKMEAAKKALRKSEEDGNAYENLLKDELKALDDEKNTLSNLASLGILSVTFSHEALEHCNLAAANAKRLKKNYEDGLFQLLSDQSEKFLQNIKVIVNSTKFIRNFSKFALGNVRPDKRRMNKNLRLNAVIEEVFEAMAQSLGEKKINFDLSDVPSEIAPIRGFEIDWESTLINLIANSIQALSHVKGGRDRLIRVTLMQTDTHIRLDFSDSGCGFEAGIEARIFEPKFSTRRDLQGNVVGTGMGLSIVRTFVEDHSSGSIIASSPCDIGGARFEISVPRSDVKI</sequence>
<dbReference type="Pfam" id="PF02518">
    <property type="entry name" value="HATPase_c"/>
    <property type="match status" value="1"/>
</dbReference>
<keyword evidence="3" id="KW-0597">Phosphoprotein</keyword>
<evidence type="ECO:0000313" key="11">
    <source>
        <dbReference type="EMBL" id="MFD2256375.1"/>
    </source>
</evidence>
<protein>
    <recommendedName>
        <fullName evidence="2">histidine kinase</fullName>
        <ecNumber evidence="2">2.7.13.3</ecNumber>
    </recommendedName>
</protein>
<feature type="coiled-coil region" evidence="9">
    <location>
        <begin position="462"/>
        <end position="514"/>
    </location>
</feature>
<dbReference type="InterPro" id="IPR004358">
    <property type="entry name" value="Sig_transdc_His_kin-like_C"/>
</dbReference>
<evidence type="ECO:0000313" key="12">
    <source>
        <dbReference type="Proteomes" id="UP001597375"/>
    </source>
</evidence>
<dbReference type="InterPro" id="IPR003594">
    <property type="entry name" value="HATPase_dom"/>
</dbReference>
<gene>
    <name evidence="11" type="ORF">ACFSSA_06795</name>
</gene>
<dbReference type="EMBL" id="JBHUIT010000007">
    <property type="protein sequence ID" value="MFD2256375.1"/>
    <property type="molecule type" value="Genomic_DNA"/>
</dbReference>
<dbReference type="InterPro" id="IPR005467">
    <property type="entry name" value="His_kinase_dom"/>
</dbReference>
<dbReference type="Proteomes" id="UP001597375">
    <property type="component" value="Unassembled WGS sequence"/>
</dbReference>
<evidence type="ECO:0000256" key="8">
    <source>
        <dbReference type="ARBA" id="ARBA00023012"/>
    </source>
</evidence>
<dbReference type="PANTHER" id="PTHR43065:SF10">
    <property type="entry name" value="PEROXIDE STRESS-ACTIVATED HISTIDINE KINASE MAK3"/>
    <property type="match status" value="1"/>
</dbReference>
<dbReference type="GO" id="GO:0005524">
    <property type="term" value="F:ATP binding"/>
    <property type="evidence" value="ECO:0007669"/>
    <property type="project" value="UniProtKB-KW"/>
</dbReference>
<dbReference type="RefSeq" id="WP_386819552.1">
    <property type="nucleotide sequence ID" value="NZ_JBHUIT010000007.1"/>
</dbReference>
<evidence type="ECO:0000256" key="5">
    <source>
        <dbReference type="ARBA" id="ARBA00022741"/>
    </source>
</evidence>
<evidence type="ECO:0000259" key="10">
    <source>
        <dbReference type="PROSITE" id="PS50109"/>
    </source>
</evidence>
<dbReference type="PANTHER" id="PTHR43065">
    <property type="entry name" value="SENSOR HISTIDINE KINASE"/>
    <property type="match status" value="1"/>
</dbReference>
<evidence type="ECO:0000256" key="9">
    <source>
        <dbReference type="SAM" id="Coils"/>
    </source>
</evidence>
<keyword evidence="4" id="KW-0808">Transferase</keyword>
<dbReference type="PRINTS" id="PR00344">
    <property type="entry name" value="BCTRLSENSOR"/>
</dbReference>
<feature type="domain" description="Histidine kinase" evidence="10">
    <location>
        <begin position="523"/>
        <end position="754"/>
    </location>
</feature>
<evidence type="ECO:0000256" key="7">
    <source>
        <dbReference type="ARBA" id="ARBA00022840"/>
    </source>
</evidence>
<dbReference type="Gene3D" id="3.30.565.10">
    <property type="entry name" value="Histidine kinase-like ATPase, C-terminal domain"/>
    <property type="match status" value="2"/>
</dbReference>
<dbReference type="Pfam" id="PF13589">
    <property type="entry name" value="HATPase_c_3"/>
    <property type="match status" value="1"/>
</dbReference>
<proteinExistence type="predicted"/>
<evidence type="ECO:0000256" key="4">
    <source>
        <dbReference type="ARBA" id="ARBA00022679"/>
    </source>
</evidence>
<reference evidence="12" key="1">
    <citation type="journal article" date="2019" name="Int. J. Syst. Evol. Microbiol.">
        <title>The Global Catalogue of Microorganisms (GCM) 10K type strain sequencing project: providing services to taxonomists for standard genome sequencing and annotation.</title>
        <authorList>
            <consortium name="The Broad Institute Genomics Platform"/>
            <consortium name="The Broad Institute Genome Sequencing Center for Infectious Disease"/>
            <person name="Wu L."/>
            <person name="Ma J."/>
        </authorList>
    </citation>
    <scope>NUCLEOTIDE SEQUENCE [LARGE SCALE GENOMIC DNA]</scope>
    <source>
        <strain evidence="12">CGMCC 4.7106</strain>
    </source>
</reference>
<evidence type="ECO:0000256" key="1">
    <source>
        <dbReference type="ARBA" id="ARBA00000085"/>
    </source>
</evidence>
<keyword evidence="12" id="KW-1185">Reference proteome</keyword>
<organism evidence="11 12">
    <name type="scientific">Luteolibacter algae</name>
    <dbReference type="NCBI Taxonomy" id="454151"/>
    <lineage>
        <taxon>Bacteria</taxon>
        <taxon>Pseudomonadati</taxon>
        <taxon>Verrucomicrobiota</taxon>
        <taxon>Verrucomicrobiia</taxon>
        <taxon>Verrucomicrobiales</taxon>
        <taxon>Verrucomicrobiaceae</taxon>
        <taxon>Luteolibacter</taxon>
    </lineage>
</organism>